<dbReference type="PANTHER" id="PTHR33383:SF1">
    <property type="entry name" value="MEMBRANE PROTEIN INSERTION EFFICIENCY FACTOR-RELATED"/>
    <property type="match status" value="1"/>
</dbReference>
<evidence type="ECO:0000256" key="1">
    <source>
        <dbReference type="ARBA" id="ARBA00023136"/>
    </source>
</evidence>
<dbReference type="HAMAP" id="MF_00386">
    <property type="entry name" value="UPF0161_YidD"/>
    <property type="match status" value="1"/>
</dbReference>
<keyword evidence="2" id="KW-1003">Cell membrane</keyword>
<dbReference type="PANTHER" id="PTHR33383">
    <property type="entry name" value="MEMBRANE PROTEIN INSERTION EFFICIENCY FACTOR-RELATED"/>
    <property type="match status" value="1"/>
</dbReference>
<comment type="caution">
    <text evidence="3">The sequence shown here is derived from an EMBL/GenBank/DDBJ whole genome shotgun (WGS) entry which is preliminary data.</text>
</comment>
<name>A0ABR7GC17_9FIRM</name>
<keyword evidence="1 2" id="KW-0472">Membrane</keyword>
<protein>
    <recommendedName>
        <fullName evidence="2">Putative membrane protein insertion efficiency factor</fullName>
    </recommendedName>
</protein>
<gene>
    <name evidence="3" type="primary">yidD</name>
    <name evidence="3" type="ORF">H8S40_15840</name>
</gene>
<accession>A0ABR7GC17</accession>
<proteinExistence type="inferred from homology"/>
<dbReference type="InterPro" id="IPR002696">
    <property type="entry name" value="Membr_insert_effic_factor_YidD"/>
</dbReference>
<dbReference type="EMBL" id="JACOPE010000001">
    <property type="protein sequence ID" value="MBC5684986.1"/>
    <property type="molecule type" value="Genomic_DNA"/>
</dbReference>
<comment type="similarity">
    <text evidence="2">Belongs to the UPF0161 family.</text>
</comment>
<dbReference type="Proteomes" id="UP000631576">
    <property type="component" value="Unassembled WGS sequence"/>
</dbReference>
<keyword evidence="4" id="KW-1185">Reference proteome</keyword>
<dbReference type="Pfam" id="PF01809">
    <property type="entry name" value="YidD"/>
    <property type="match status" value="1"/>
</dbReference>
<organism evidence="3 4">
    <name type="scientific">Ruminococcus hominis</name>
    <dbReference type="NCBI Taxonomy" id="2763065"/>
    <lineage>
        <taxon>Bacteria</taxon>
        <taxon>Bacillati</taxon>
        <taxon>Bacillota</taxon>
        <taxon>Clostridia</taxon>
        <taxon>Eubacteriales</taxon>
        <taxon>Oscillospiraceae</taxon>
        <taxon>Ruminococcus</taxon>
    </lineage>
</organism>
<evidence type="ECO:0000313" key="3">
    <source>
        <dbReference type="EMBL" id="MBC5684986.1"/>
    </source>
</evidence>
<comment type="subcellular location">
    <subcellularLocation>
        <location evidence="2">Cell membrane</location>
        <topology evidence="2">Peripheral membrane protein</topology>
        <orientation evidence="2">Cytoplasmic side</orientation>
    </subcellularLocation>
</comment>
<reference evidence="3 4" key="1">
    <citation type="submission" date="2020-08" db="EMBL/GenBank/DDBJ databases">
        <title>Genome public.</title>
        <authorList>
            <person name="Liu C."/>
            <person name="Sun Q."/>
        </authorList>
    </citation>
    <scope>NUCLEOTIDE SEQUENCE [LARGE SCALE GENOMIC DNA]</scope>
    <source>
        <strain evidence="3 4">NSJ-13</strain>
    </source>
</reference>
<dbReference type="SMART" id="SM01234">
    <property type="entry name" value="Haemolytic"/>
    <property type="match status" value="1"/>
</dbReference>
<dbReference type="NCBIfam" id="TIGR00278">
    <property type="entry name" value="membrane protein insertion efficiency factor YidD"/>
    <property type="match status" value="1"/>
</dbReference>
<sequence>MTQMKKICISMIRFYQKYLSPMKMRYHCIYTPTCSQYGIEAIEKYGVLKGGLLTAWRILRCNPFAKGGYDPVP</sequence>
<evidence type="ECO:0000256" key="2">
    <source>
        <dbReference type="HAMAP-Rule" id="MF_00386"/>
    </source>
</evidence>
<evidence type="ECO:0000313" key="4">
    <source>
        <dbReference type="Proteomes" id="UP000631576"/>
    </source>
</evidence>
<comment type="function">
    <text evidence="2">Could be involved in insertion of integral membrane proteins into the membrane.</text>
</comment>